<keyword evidence="6 8" id="KW-0472">Membrane</keyword>
<dbReference type="InterPro" id="IPR026612">
    <property type="entry name" value="STRA6-like"/>
</dbReference>
<evidence type="ECO:0000256" key="5">
    <source>
        <dbReference type="ARBA" id="ARBA00022989"/>
    </source>
</evidence>
<dbReference type="PANTHER" id="PTHR21444:SF15">
    <property type="entry name" value="RECEPTOR FOR RETINOL UPTAKE STRA6"/>
    <property type="match status" value="1"/>
</dbReference>
<evidence type="ECO:0000256" key="6">
    <source>
        <dbReference type="ARBA" id="ARBA00023136"/>
    </source>
</evidence>
<comment type="subcellular location">
    <subcellularLocation>
        <location evidence="1">Cell membrane</location>
        <topology evidence="1">Multi-pass membrane protein</topology>
    </subcellularLocation>
</comment>
<dbReference type="Pfam" id="PF14752">
    <property type="entry name" value="RBP_receptor"/>
    <property type="match status" value="1"/>
</dbReference>
<keyword evidence="10" id="KW-1185">Reference proteome</keyword>
<keyword evidence="7" id="KW-0675">Receptor</keyword>
<keyword evidence="3" id="KW-1003">Cell membrane</keyword>
<evidence type="ECO:0000256" key="8">
    <source>
        <dbReference type="SAM" id="Phobius"/>
    </source>
</evidence>
<dbReference type="AlphaFoldDB" id="A0A8S3R429"/>
<gene>
    <name evidence="9" type="ORF">MEDL_16167</name>
</gene>
<feature type="transmembrane region" description="Helical" evidence="8">
    <location>
        <begin position="318"/>
        <end position="337"/>
    </location>
</feature>
<feature type="transmembrane region" description="Helical" evidence="8">
    <location>
        <begin position="597"/>
        <end position="624"/>
    </location>
</feature>
<comment type="caution">
    <text evidence="9">The sequence shown here is derived from an EMBL/GenBank/DDBJ whole genome shotgun (WGS) entry which is preliminary data.</text>
</comment>
<dbReference type="OrthoDB" id="2376984at2759"/>
<dbReference type="GO" id="GO:0071939">
    <property type="term" value="P:vitamin A import into cell"/>
    <property type="evidence" value="ECO:0007669"/>
    <property type="project" value="TreeGrafter"/>
</dbReference>
<feature type="transmembrane region" description="Helical" evidence="8">
    <location>
        <begin position="630"/>
        <end position="649"/>
    </location>
</feature>
<dbReference type="GO" id="GO:0038023">
    <property type="term" value="F:signaling receptor activity"/>
    <property type="evidence" value="ECO:0007669"/>
    <property type="project" value="InterPro"/>
</dbReference>
<dbReference type="EMBL" id="CAJPWZ010000853">
    <property type="protein sequence ID" value="CAG2201561.1"/>
    <property type="molecule type" value="Genomic_DNA"/>
</dbReference>
<dbReference type="Proteomes" id="UP000683360">
    <property type="component" value="Unassembled WGS sequence"/>
</dbReference>
<sequence length="834" mass="94048">MAPRGNQNIIAAGSHSTQVMVNASVDEIIASNQNQSDRAELDPVTVAIPGPSSSRVPMSGTDSQRPELYDVTTTINRREADNDSSIVSQVEMVPAIQDSHGLLLKSAAVLGSDSTLDGDFVLKGGALTVVNKKPDSLNNIEIWTSVFMIYMAILLEKWPMKAQEYLKYMQSIRLASSRGTNNGWAVYDDQLHNTPTYTFSDIIGLDKEKGSKSNIVKDRSTNNVTDVSSNDTTTGLSLGALGIAILLSIFLSFFETNKRGGRPGIVVPINFLEDDNLAIIYTAAFGCTSVNLVSLIFQRGTVLDSLNIPTLVSPWVRVFVWLLMALFVTLKFYPVFAVIRCKRIIIEPLIGFFYTTFIFSILIYQLTDSVLIRSIDAYFLIYMPTLLCYVILIGYFLYKSVRHTYSFVRRLKQDTDYEVCKPCASPPQYSYVKWLLKRPERDIKDTCTGLKRTFLVRSKGIKNKLGVKSPLHASPRVIATLVVASITLFQLGVELITVYPQIRQAMQLLSINGTSDIPLIQHSKTLLTVLDAGFYVSFSLSSIFMVFYVLAIFIGYRKDLEKMQRGDYTFLPMKLRKSLNDNLVAASLRYSGAQIVYLIWCYLLLLLIAWMACIAIAYIVVLPLMGNVPFWFFNPVLIFLPLMLMNFGFMKLQIFLSRRFFLQDFSVMMPKGLRTQKALALDNIKVFNILSFFMFFFHVIIGVVGCLNRIMIGLAIGLISLARLDRCMLPMGFEKYDKGYSTYLGMLMVEVHHRNPVASVFCNELLVSNREKGCANVLLAPANNIQGNVETISQKYRRICRKWAKLYTLINNPSVRRYVDRKSECSIEHVEIAM</sequence>
<keyword evidence="2" id="KW-0813">Transport</keyword>
<keyword evidence="4 8" id="KW-0812">Transmembrane</keyword>
<feature type="transmembrane region" description="Helical" evidence="8">
    <location>
        <begin position="678"/>
        <end position="701"/>
    </location>
</feature>
<evidence type="ECO:0000313" key="9">
    <source>
        <dbReference type="EMBL" id="CAG2201561.1"/>
    </source>
</evidence>
<feature type="transmembrane region" description="Helical" evidence="8">
    <location>
        <begin position="532"/>
        <end position="556"/>
    </location>
</feature>
<feature type="transmembrane region" description="Helical" evidence="8">
    <location>
        <begin position="277"/>
        <end position="298"/>
    </location>
</feature>
<accession>A0A8S3R429</accession>
<feature type="transmembrane region" description="Helical" evidence="8">
    <location>
        <begin position="379"/>
        <end position="398"/>
    </location>
</feature>
<evidence type="ECO:0000313" key="10">
    <source>
        <dbReference type="Proteomes" id="UP000683360"/>
    </source>
</evidence>
<proteinExistence type="predicted"/>
<reference evidence="9" key="1">
    <citation type="submission" date="2021-03" db="EMBL/GenBank/DDBJ databases">
        <authorList>
            <person name="Bekaert M."/>
        </authorList>
    </citation>
    <scope>NUCLEOTIDE SEQUENCE</scope>
</reference>
<evidence type="ECO:0000256" key="2">
    <source>
        <dbReference type="ARBA" id="ARBA00022448"/>
    </source>
</evidence>
<dbReference type="PANTHER" id="PTHR21444">
    <property type="entry name" value="COILED-COIL DOMAIN-CONTAINING PROTEIN 180"/>
    <property type="match status" value="1"/>
</dbReference>
<evidence type="ECO:0000256" key="1">
    <source>
        <dbReference type="ARBA" id="ARBA00004651"/>
    </source>
</evidence>
<protein>
    <submittedName>
        <fullName evidence="9">STRA6</fullName>
    </submittedName>
</protein>
<dbReference type="GO" id="GO:0034632">
    <property type="term" value="F:retinol transmembrane transporter activity"/>
    <property type="evidence" value="ECO:0007669"/>
    <property type="project" value="InterPro"/>
</dbReference>
<evidence type="ECO:0000256" key="3">
    <source>
        <dbReference type="ARBA" id="ARBA00022475"/>
    </source>
</evidence>
<evidence type="ECO:0000256" key="7">
    <source>
        <dbReference type="ARBA" id="ARBA00023170"/>
    </source>
</evidence>
<feature type="transmembrane region" description="Helical" evidence="8">
    <location>
        <begin position="477"/>
        <end position="499"/>
    </location>
</feature>
<dbReference type="GO" id="GO:0005886">
    <property type="term" value="C:plasma membrane"/>
    <property type="evidence" value="ECO:0007669"/>
    <property type="project" value="UniProtKB-SubCell"/>
</dbReference>
<feature type="transmembrane region" description="Helical" evidence="8">
    <location>
        <begin position="236"/>
        <end position="256"/>
    </location>
</feature>
<organism evidence="9 10">
    <name type="scientific">Mytilus edulis</name>
    <name type="common">Blue mussel</name>
    <dbReference type="NCBI Taxonomy" id="6550"/>
    <lineage>
        <taxon>Eukaryota</taxon>
        <taxon>Metazoa</taxon>
        <taxon>Spiralia</taxon>
        <taxon>Lophotrochozoa</taxon>
        <taxon>Mollusca</taxon>
        <taxon>Bivalvia</taxon>
        <taxon>Autobranchia</taxon>
        <taxon>Pteriomorphia</taxon>
        <taxon>Mytilida</taxon>
        <taxon>Mytiloidea</taxon>
        <taxon>Mytilidae</taxon>
        <taxon>Mytilinae</taxon>
        <taxon>Mytilus</taxon>
    </lineage>
</organism>
<feature type="transmembrane region" description="Helical" evidence="8">
    <location>
        <begin position="349"/>
        <end position="367"/>
    </location>
</feature>
<name>A0A8S3R429_MYTED</name>
<evidence type="ECO:0000256" key="4">
    <source>
        <dbReference type="ARBA" id="ARBA00022692"/>
    </source>
</evidence>
<keyword evidence="5 8" id="KW-1133">Transmembrane helix</keyword>